<feature type="compositionally biased region" description="Low complexity" evidence="1">
    <location>
        <begin position="17"/>
        <end position="39"/>
    </location>
</feature>
<protein>
    <submittedName>
        <fullName evidence="2">Uncharacterized protein</fullName>
    </submittedName>
</protein>
<dbReference type="Proteomes" id="UP000009168">
    <property type="component" value="Unassembled WGS sequence"/>
</dbReference>
<dbReference type="GeneID" id="24437174"/>
<name>W7XET0_TETTS</name>
<dbReference type="InParanoid" id="W7XET0"/>
<evidence type="ECO:0000256" key="1">
    <source>
        <dbReference type="SAM" id="MobiDB-lite"/>
    </source>
</evidence>
<evidence type="ECO:0000313" key="3">
    <source>
        <dbReference type="Proteomes" id="UP000009168"/>
    </source>
</evidence>
<feature type="region of interest" description="Disordered" evidence="1">
    <location>
        <begin position="1"/>
        <end position="41"/>
    </location>
</feature>
<sequence length="67" mass="7758">MIGQISDWIEHTEKCSPTDGDNTDPNDNILLTQTTQNQTDGDSVCKRDYLWSKEITQLKMEKKLRTQ</sequence>
<keyword evidence="3" id="KW-1185">Reference proteome</keyword>
<proteinExistence type="predicted"/>
<organism evidence="2 3">
    <name type="scientific">Tetrahymena thermophila (strain SB210)</name>
    <dbReference type="NCBI Taxonomy" id="312017"/>
    <lineage>
        <taxon>Eukaryota</taxon>
        <taxon>Sar</taxon>
        <taxon>Alveolata</taxon>
        <taxon>Ciliophora</taxon>
        <taxon>Intramacronucleata</taxon>
        <taxon>Oligohymenophorea</taxon>
        <taxon>Hymenostomatida</taxon>
        <taxon>Tetrahymenina</taxon>
        <taxon>Tetrahymenidae</taxon>
        <taxon>Tetrahymena</taxon>
    </lineage>
</organism>
<dbReference type="AlphaFoldDB" id="W7XET0"/>
<gene>
    <name evidence="2" type="ORF">TTHERM_000083909</name>
</gene>
<dbReference type="RefSeq" id="XP_012652244.1">
    <property type="nucleotide sequence ID" value="XM_012796790.1"/>
</dbReference>
<reference evidence="3" key="1">
    <citation type="journal article" date="2006" name="PLoS Biol.">
        <title>Macronuclear genome sequence of the ciliate Tetrahymena thermophila, a model eukaryote.</title>
        <authorList>
            <person name="Eisen J.A."/>
            <person name="Coyne R.S."/>
            <person name="Wu M."/>
            <person name="Wu D."/>
            <person name="Thiagarajan M."/>
            <person name="Wortman J.R."/>
            <person name="Badger J.H."/>
            <person name="Ren Q."/>
            <person name="Amedeo P."/>
            <person name="Jones K.M."/>
            <person name="Tallon L.J."/>
            <person name="Delcher A.L."/>
            <person name="Salzberg S.L."/>
            <person name="Silva J.C."/>
            <person name="Haas B.J."/>
            <person name="Majoros W.H."/>
            <person name="Farzad M."/>
            <person name="Carlton J.M."/>
            <person name="Smith R.K. Jr."/>
            <person name="Garg J."/>
            <person name="Pearlman R.E."/>
            <person name="Karrer K.M."/>
            <person name="Sun L."/>
            <person name="Manning G."/>
            <person name="Elde N.C."/>
            <person name="Turkewitz A.P."/>
            <person name="Asai D.J."/>
            <person name="Wilkes D.E."/>
            <person name="Wang Y."/>
            <person name="Cai H."/>
            <person name="Collins K."/>
            <person name="Stewart B.A."/>
            <person name="Lee S.R."/>
            <person name="Wilamowska K."/>
            <person name="Weinberg Z."/>
            <person name="Ruzzo W.L."/>
            <person name="Wloga D."/>
            <person name="Gaertig J."/>
            <person name="Frankel J."/>
            <person name="Tsao C.-C."/>
            <person name="Gorovsky M.A."/>
            <person name="Keeling P.J."/>
            <person name="Waller R.F."/>
            <person name="Patron N.J."/>
            <person name="Cherry J.M."/>
            <person name="Stover N.A."/>
            <person name="Krieger C.J."/>
            <person name="del Toro C."/>
            <person name="Ryder H.F."/>
            <person name="Williamson S.C."/>
            <person name="Barbeau R.A."/>
            <person name="Hamilton E.P."/>
            <person name="Orias E."/>
        </authorList>
    </citation>
    <scope>NUCLEOTIDE SEQUENCE [LARGE SCALE GENOMIC DNA]</scope>
    <source>
        <strain evidence="3">SB210</strain>
    </source>
</reference>
<evidence type="ECO:0000313" key="2">
    <source>
        <dbReference type="EMBL" id="EWS75253.1"/>
    </source>
</evidence>
<accession>W7XET0</accession>
<dbReference type="EMBL" id="GG662749">
    <property type="protein sequence ID" value="EWS75253.1"/>
    <property type="molecule type" value="Genomic_DNA"/>
</dbReference>
<dbReference type="KEGG" id="tet:TTHERM_000083909"/>